<dbReference type="GO" id="GO:0005829">
    <property type="term" value="C:cytosol"/>
    <property type="evidence" value="ECO:0007669"/>
    <property type="project" value="GOC"/>
</dbReference>
<dbReference type="InterPro" id="IPR055504">
    <property type="entry name" value="DUF7076"/>
</dbReference>
<dbReference type="InterPro" id="IPR055505">
    <property type="entry name" value="DUF7077"/>
</dbReference>
<dbReference type="Pfam" id="PF23273">
    <property type="entry name" value="DUF7076"/>
    <property type="match status" value="1"/>
</dbReference>
<reference evidence="9" key="1">
    <citation type="submission" date="2020-12" db="EMBL/GenBank/DDBJ databases">
        <title>Metabolic potential, ecology and presence of endohyphal bacteria is reflected in genomic diversity of Mucoromycotina.</title>
        <authorList>
            <person name="Muszewska A."/>
            <person name="Okrasinska A."/>
            <person name="Steczkiewicz K."/>
            <person name="Drgas O."/>
            <person name="Orlowska M."/>
            <person name="Perlinska-Lenart U."/>
            <person name="Aleksandrzak-Piekarczyk T."/>
            <person name="Szatraj K."/>
            <person name="Zielenkiewicz U."/>
            <person name="Pilsyk S."/>
            <person name="Malc E."/>
            <person name="Mieczkowski P."/>
            <person name="Kruszewska J.S."/>
            <person name="Biernat P."/>
            <person name="Pawlowska J."/>
        </authorList>
    </citation>
    <scope>NUCLEOTIDE SEQUENCE</scope>
    <source>
        <strain evidence="9">CBS 226.32</strain>
    </source>
</reference>
<keyword evidence="10" id="KW-1185">Reference proteome</keyword>
<name>A0A8H7UZJ6_9FUNG</name>
<dbReference type="PANTHER" id="PTHR13251">
    <property type="entry name" value="EPILEPSY HOLOPROSENCEPHALY CANDIDATE 1/TMEM1"/>
    <property type="match status" value="1"/>
</dbReference>
<feature type="domain" description="DUF7077" evidence="7">
    <location>
        <begin position="676"/>
        <end position="805"/>
    </location>
</feature>
<dbReference type="InterPro" id="IPR022233">
    <property type="entry name" value="TRAPPC10/Trs130_C"/>
</dbReference>
<feature type="domain" description="TRAPPC10/Trs130 N-terminal" evidence="5">
    <location>
        <begin position="1"/>
        <end position="308"/>
    </location>
</feature>
<evidence type="ECO:0000259" key="6">
    <source>
        <dbReference type="Pfam" id="PF23273"/>
    </source>
</evidence>
<dbReference type="Pfam" id="PF24967">
    <property type="entry name" value="NTS_TR130"/>
    <property type="match status" value="1"/>
</dbReference>
<evidence type="ECO:0008006" key="11">
    <source>
        <dbReference type="Google" id="ProtNLM"/>
    </source>
</evidence>
<evidence type="ECO:0000259" key="7">
    <source>
        <dbReference type="Pfam" id="PF23274"/>
    </source>
</evidence>
<evidence type="ECO:0000256" key="2">
    <source>
        <dbReference type="ARBA" id="ARBA00022448"/>
    </source>
</evidence>
<keyword evidence="3" id="KW-0333">Golgi apparatus</keyword>
<dbReference type="GO" id="GO:0006891">
    <property type="term" value="P:intra-Golgi vesicle-mediated transport"/>
    <property type="evidence" value="ECO:0007669"/>
    <property type="project" value="TreeGrafter"/>
</dbReference>
<dbReference type="EMBL" id="JAEPRC010000490">
    <property type="protein sequence ID" value="KAG2196164.1"/>
    <property type="molecule type" value="Genomic_DNA"/>
</dbReference>
<comment type="caution">
    <text evidence="9">The sequence shown here is derived from an EMBL/GenBank/DDBJ whole genome shotgun (WGS) entry which is preliminary data.</text>
</comment>
<dbReference type="Proteomes" id="UP000650833">
    <property type="component" value="Unassembled WGS sequence"/>
</dbReference>
<dbReference type="GO" id="GO:0034498">
    <property type="term" value="P:early endosome to Golgi transport"/>
    <property type="evidence" value="ECO:0007669"/>
    <property type="project" value="TreeGrafter"/>
</dbReference>
<dbReference type="GO" id="GO:1990071">
    <property type="term" value="C:TRAPPII protein complex"/>
    <property type="evidence" value="ECO:0007669"/>
    <property type="project" value="InterPro"/>
</dbReference>
<evidence type="ECO:0000259" key="4">
    <source>
        <dbReference type="Pfam" id="PF12584"/>
    </source>
</evidence>
<dbReference type="Pfam" id="PF12584">
    <property type="entry name" value="TRAPPC10"/>
    <property type="match status" value="1"/>
</dbReference>
<dbReference type="Pfam" id="PF23036">
    <property type="entry name" value="TRAPPC10_1st"/>
    <property type="match status" value="1"/>
</dbReference>
<dbReference type="InterPro" id="IPR056916">
    <property type="entry name" value="NTS_TR130"/>
</dbReference>
<feature type="domain" description="TRAPPC10/Trs130 C-terminal" evidence="4">
    <location>
        <begin position="1015"/>
        <end position="1143"/>
    </location>
</feature>
<evidence type="ECO:0000259" key="5">
    <source>
        <dbReference type="Pfam" id="PF23036"/>
    </source>
</evidence>
<dbReference type="InterPro" id="IPR045126">
    <property type="entry name" value="TRAPPC10/Trs130"/>
</dbReference>
<protein>
    <recommendedName>
        <fullName evidence="11">Trafficking protein particle complex subunit 10</fullName>
    </recommendedName>
</protein>
<gene>
    <name evidence="9" type="ORF">INT46_011757</name>
</gene>
<dbReference type="PANTHER" id="PTHR13251:SF3">
    <property type="entry name" value="TRAFFICKING PROTEIN PARTICLE COMPLEX SUBUNIT 10"/>
    <property type="match status" value="1"/>
</dbReference>
<sequence length="1191" mass="137152">MSGQKLTVTYCDEYEVWPLIADDLSARLPLRNLKWQPSSQRAECLIPILEVDLKRFTIDHTPQPLSTTQTTYLNLYFVSCEDNEVYKTKVRRNIRNWVEAIQSKKNQEWLIVYVADTEAKRTNNYLGLKSSVYDKIRTDFNPPKQDRCAYIRKKDPEGPQSELWTSFMEKMKECILLSFDLQVLQIQEDTRRLDMQRHMPGWNYCTFFILKEGLAQAFEIMTLYEDALIQYDELEASFFQVLRDKALAWFGHFGGTDLGDDSGNILDFKRKNYRDLINKNIISVFDFRSYLFARQCRMLLKLHRVIEVTARAQLFITNFIPSIRENEEHLPENFVESWVFSACMNVVNECEPLFSQLIANNTDLAVPYNAVKADLLLTARHQLDKIGVKCGHLPMTDPFSIYINHKDPHKPLNPDEPKKLITNVKLLEAIEAVDAFDKTYMGLSTRAIKSYDASFRSRAALNVHGDIAALKYIREKYEEAVRIYESMIWRYGEHEWSSIENSLLIKCADSQRRLGKADKYVESLLALLKNSKYLKDQEATHYTDEMIVNVAKLDSEIKRPFQPIFSISVISIIDDGSSVESTSVEVCLDNHLPKKIHYDSISLRLVGSDPEQIWFTISDQDLEPGKNTFLLTSDTSTSGNYVVEACEMKIGKLVFSHNFLRPGQKKRVVRLNHDMNQLYAALSQPHEICLGERQKLSVKIDSRSCSTAFGVLLLESQTEGMEIVRVSKVSALIKFTNAEEEKGQETELDMLATGEIMLPDLKPNESVELFVVYEGSYTEFDYRIKTTINYKMNDTNRRFVSSDYVKVTVPLLVTESTIFRETCVFLKVELSCNGDLPVRILGSFAKPSTYYLVESQSEMKQCALTLFPRQTVSFIYKLVKRDNKSDTDDDNVNSKIHFYVKYRSLKDEVENSLQIMLRNNLKELNLDQHLPYVFQKVKEAFLGSVDYSSYGLTDVVHLDDFDAELCESFLLHRDLKTKVQLLDAVEEFFEKNEAITVQQIQQIWPNPRLHSIAFPLEVPTTKITHTAELILSVEKDLLVSEACPCTLRIKQLTYWNPDKIKENNDDFFYDIDVDYDNWLLSGKRRLRFASKPDQVMEFPISLVPLKTGNLLLPSVRVSAVTPDVFASTVYVNSAQQILVKPKSKTATFFVEQQQRFIQPSNQPSYGPLPIVAENRNSVASSIRSGMETPTF</sequence>
<evidence type="ECO:0000259" key="8">
    <source>
        <dbReference type="Pfam" id="PF24967"/>
    </source>
</evidence>
<evidence type="ECO:0000313" key="9">
    <source>
        <dbReference type="EMBL" id="KAG2196164.1"/>
    </source>
</evidence>
<evidence type="ECO:0000256" key="3">
    <source>
        <dbReference type="ARBA" id="ARBA00023034"/>
    </source>
</evidence>
<keyword evidence="2" id="KW-0813">Transport</keyword>
<dbReference type="OrthoDB" id="10256906at2759"/>
<accession>A0A8H7UZJ6</accession>
<dbReference type="InterPro" id="IPR056913">
    <property type="entry name" value="TRAPPC10/Trs130_N"/>
</dbReference>
<proteinExistence type="predicted"/>
<organism evidence="9 10">
    <name type="scientific">Mucor plumbeus</name>
    <dbReference type="NCBI Taxonomy" id="97098"/>
    <lineage>
        <taxon>Eukaryota</taxon>
        <taxon>Fungi</taxon>
        <taxon>Fungi incertae sedis</taxon>
        <taxon>Mucoromycota</taxon>
        <taxon>Mucoromycotina</taxon>
        <taxon>Mucoromycetes</taxon>
        <taxon>Mucorales</taxon>
        <taxon>Mucorineae</taxon>
        <taxon>Mucoraceae</taxon>
        <taxon>Mucor</taxon>
    </lineage>
</organism>
<feature type="domain" description="Trs130 NTS" evidence="8">
    <location>
        <begin position="316"/>
        <end position="511"/>
    </location>
</feature>
<evidence type="ECO:0000256" key="1">
    <source>
        <dbReference type="ARBA" id="ARBA00004555"/>
    </source>
</evidence>
<dbReference type="Pfam" id="PF23274">
    <property type="entry name" value="DUF7077"/>
    <property type="match status" value="1"/>
</dbReference>
<evidence type="ECO:0000313" key="10">
    <source>
        <dbReference type="Proteomes" id="UP000650833"/>
    </source>
</evidence>
<feature type="domain" description="DUF7076" evidence="6">
    <location>
        <begin position="551"/>
        <end position="659"/>
    </location>
</feature>
<comment type="subcellular location">
    <subcellularLocation>
        <location evidence="1">Golgi apparatus</location>
    </subcellularLocation>
</comment>
<dbReference type="AlphaFoldDB" id="A0A8H7UZJ6"/>